<reference evidence="7 8" key="1">
    <citation type="submission" date="2024-11" db="EMBL/GenBank/DDBJ databases">
        <title>Chromosome-level genome assembly of the freshwater bivalve Anodonta woodiana.</title>
        <authorList>
            <person name="Chen X."/>
        </authorList>
    </citation>
    <scope>NUCLEOTIDE SEQUENCE [LARGE SCALE GENOMIC DNA]</scope>
    <source>
        <strain evidence="7">MN2024</strain>
        <tissue evidence="7">Gills</tissue>
    </source>
</reference>
<evidence type="ECO:0000256" key="1">
    <source>
        <dbReference type="ARBA" id="ARBA00004167"/>
    </source>
</evidence>
<evidence type="ECO:0000313" key="7">
    <source>
        <dbReference type="EMBL" id="KAL3876012.1"/>
    </source>
</evidence>
<feature type="transmembrane region" description="Helical" evidence="5">
    <location>
        <begin position="78"/>
        <end position="98"/>
    </location>
</feature>
<dbReference type="InterPro" id="IPR028994">
    <property type="entry name" value="Integrin_alpha_N"/>
</dbReference>
<keyword evidence="4 5" id="KW-0472">Membrane</keyword>
<evidence type="ECO:0000256" key="3">
    <source>
        <dbReference type="ARBA" id="ARBA00022989"/>
    </source>
</evidence>
<dbReference type="GO" id="GO:0016020">
    <property type="term" value="C:membrane"/>
    <property type="evidence" value="ECO:0007669"/>
    <property type="project" value="UniProtKB-SubCell"/>
</dbReference>
<dbReference type="InterPro" id="IPR015943">
    <property type="entry name" value="WD40/YVTN_repeat-like_dom_sf"/>
</dbReference>
<comment type="subcellular location">
    <subcellularLocation>
        <location evidence="1">Membrane</location>
        <topology evidence="1">Single-pass membrane protein</topology>
    </subcellularLocation>
</comment>
<evidence type="ECO:0000259" key="6">
    <source>
        <dbReference type="Pfam" id="PF23727"/>
    </source>
</evidence>
<evidence type="ECO:0000256" key="5">
    <source>
        <dbReference type="SAM" id="Phobius"/>
    </source>
</evidence>
<dbReference type="SUPFAM" id="SSF69318">
    <property type="entry name" value="Integrin alpha N-terminal domain"/>
    <property type="match status" value="1"/>
</dbReference>
<dbReference type="Proteomes" id="UP001634394">
    <property type="component" value="Unassembled WGS sequence"/>
</dbReference>
<evidence type="ECO:0000256" key="2">
    <source>
        <dbReference type="ARBA" id="ARBA00022692"/>
    </source>
</evidence>
<dbReference type="InterPro" id="IPR055409">
    <property type="entry name" value="Beta-prop_FAM234A_B"/>
</dbReference>
<organism evidence="7 8">
    <name type="scientific">Sinanodonta woodiana</name>
    <name type="common">Chinese pond mussel</name>
    <name type="synonym">Anodonta woodiana</name>
    <dbReference type="NCBI Taxonomy" id="1069815"/>
    <lineage>
        <taxon>Eukaryota</taxon>
        <taxon>Metazoa</taxon>
        <taxon>Spiralia</taxon>
        <taxon>Lophotrochozoa</taxon>
        <taxon>Mollusca</taxon>
        <taxon>Bivalvia</taxon>
        <taxon>Autobranchia</taxon>
        <taxon>Heteroconchia</taxon>
        <taxon>Palaeoheterodonta</taxon>
        <taxon>Unionida</taxon>
        <taxon>Unionoidea</taxon>
        <taxon>Unionidae</taxon>
        <taxon>Unioninae</taxon>
        <taxon>Sinanodonta</taxon>
    </lineage>
</organism>
<protein>
    <recommendedName>
        <fullName evidence="6">FAM234A/B beta-propeller domain-containing protein</fullName>
    </recommendedName>
</protein>
<comment type="caution">
    <text evidence="7">The sequence shown here is derived from an EMBL/GenBank/DDBJ whole genome shotgun (WGS) entry which is preliminary data.</text>
</comment>
<dbReference type="PANTHER" id="PTHR21419">
    <property type="match status" value="1"/>
</dbReference>
<keyword evidence="8" id="KW-1185">Reference proteome</keyword>
<evidence type="ECO:0000313" key="8">
    <source>
        <dbReference type="Proteomes" id="UP001634394"/>
    </source>
</evidence>
<proteinExistence type="predicted"/>
<dbReference type="EMBL" id="JBJQND010000005">
    <property type="protein sequence ID" value="KAL3876012.1"/>
    <property type="molecule type" value="Genomic_DNA"/>
</dbReference>
<keyword evidence="2 5" id="KW-0812">Transmembrane</keyword>
<dbReference type="AlphaFoldDB" id="A0ABD3WQE8"/>
<gene>
    <name evidence="7" type="ORF">ACJMK2_033901</name>
</gene>
<feature type="domain" description="FAM234A/B beta-propeller" evidence="6">
    <location>
        <begin position="180"/>
        <end position="516"/>
    </location>
</feature>
<dbReference type="Pfam" id="PF23727">
    <property type="entry name" value="Beta-prop_FAM234A_B"/>
    <property type="match status" value="1"/>
</dbReference>
<accession>A0ABD3WQE8</accession>
<keyword evidence="3 5" id="KW-1133">Transmembrane helix</keyword>
<dbReference type="InterPro" id="IPR045232">
    <property type="entry name" value="FAM234"/>
</dbReference>
<dbReference type="Gene3D" id="2.130.10.10">
    <property type="entry name" value="YVTN repeat-like/Quinoprotein amine dehydrogenase"/>
    <property type="match status" value="1"/>
</dbReference>
<dbReference type="PANTHER" id="PTHR21419:SF30">
    <property type="entry name" value="IG-LIKE DOMAIN-CONTAINING PROTEIN"/>
    <property type="match status" value="1"/>
</dbReference>
<name>A0ABD3WQE8_SINWO</name>
<sequence length="771" mass="86907">MAWLFGKDSSKVKKYTSLATDLTDEDESEEDVHFSKPGDLELNLLPTRDQLNGGSVKSKKKRQRSDDVMIKREKKFRWLSILGLAVAVCIVVTIIVLLTRTILAQIPEYRESTNPVAASKVVRKQTENWEVRLSQEGSEASVRLVDVDGDGLLDIIVASASGTLVANAAREMGGKPINIKEHRKYCERQGFKYPCMGILSAFRGYDGKQLWRMYSKSEIFLINCEEIDINLDGRKDCIGAGRQASLTAFDPYKGEFLWEAEDEKFLRTDWNTYQPRALPDLDGDGVLDVLIANGGSPIIPASVHNRTAGRLMVFSGANGKQLGERYLEIPHSKETYMSPVIYKTKHGSKYILFGSGGETVEGDLLGISLHDFCNYIMGSQASVCPPQEKGIIWQKKDRTKEGIFTLFRDLKKGVMVPPLIVDVNRDGVDDLVVNSYGGSVMLLDGNNLRQVWSTEFDGMESYSTPAPGYFDDDEFLDFMVHYSHGAWPAYSYSDTVILSGRNGSKLWSMRSNIFIMSSDLVIRTDQKNRDIFVFRLKGRSSPKMWKNDDTMILTPRKVGIVFRRHGEENEGKDISVAPNSSIKDRLNAIQKDYESRHVKCKDLNPDVGEVFMIDRTTPHDGIRIKLEPYEPFTYNLTDGGEFCIVLQTDERSTGAVADVDGDGTLDYLSLVQMSGTKVNSKYMMTGIEYAIKVSKVNIYPVNGKLEKINLNVKTPVKENSEEKSIDRVGVLPFDKQQWTQYLGNNTDSYFYSGNIRDCTDRSQYWVCNFTK</sequence>
<evidence type="ECO:0000256" key="4">
    <source>
        <dbReference type="ARBA" id="ARBA00023136"/>
    </source>
</evidence>